<evidence type="ECO:0008006" key="3">
    <source>
        <dbReference type="Google" id="ProtNLM"/>
    </source>
</evidence>
<dbReference type="AlphaFoldDB" id="A0A2W5Q069"/>
<evidence type="ECO:0000313" key="2">
    <source>
        <dbReference type="Proteomes" id="UP000249135"/>
    </source>
</evidence>
<organism evidence="1 2">
    <name type="scientific">Variovorax paradoxus</name>
    <dbReference type="NCBI Taxonomy" id="34073"/>
    <lineage>
        <taxon>Bacteria</taxon>
        <taxon>Pseudomonadati</taxon>
        <taxon>Pseudomonadota</taxon>
        <taxon>Betaproteobacteria</taxon>
        <taxon>Burkholderiales</taxon>
        <taxon>Comamonadaceae</taxon>
        <taxon>Variovorax</taxon>
    </lineage>
</organism>
<reference evidence="1 2" key="1">
    <citation type="submission" date="2017-08" db="EMBL/GenBank/DDBJ databases">
        <title>Infants hospitalized years apart are colonized by the same room-sourced microbial strains.</title>
        <authorList>
            <person name="Brooks B."/>
            <person name="Olm M.R."/>
            <person name="Firek B.A."/>
            <person name="Baker R."/>
            <person name="Thomas B.C."/>
            <person name="Morowitz M.J."/>
            <person name="Banfield J.F."/>
        </authorList>
    </citation>
    <scope>NUCLEOTIDE SEQUENCE [LARGE SCALE GENOMIC DNA]</scope>
    <source>
        <strain evidence="1">S2_005_003_R2_41</strain>
    </source>
</reference>
<proteinExistence type="predicted"/>
<gene>
    <name evidence="1" type="ORF">DI563_18355</name>
</gene>
<evidence type="ECO:0000313" key="1">
    <source>
        <dbReference type="EMBL" id="PZQ70558.1"/>
    </source>
</evidence>
<protein>
    <recommendedName>
        <fullName evidence="3">Histidine kinase</fullName>
    </recommendedName>
</protein>
<dbReference type="Proteomes" id="UP000249135">
    <property type="component" value="Unassembled WGS sequence"/>
</dbReference>
<name>A0A2W5Q069_VARPD</name>
<sequence length="226" mass="24292">MKASPSARSWIAAGVRHELLMRALPGLRHDMASPVSLIRMSLLMLRRQVSANPPDVAACEQRVGQVDEQLGMLIASMRALRDWELGADDEGVTRTGLVQQCTGLMRAAFDLNGIALELDPAFDADEAEAAKWHGAAALRYLMLGALCHLHDSAPEVGLIHVAPEGDAGVSIRAEKRPGDSARPEMVPHRAPRSLAIDAVSLQSLADDLGHAVRIARESVHLDLRAG</sequence>
<comment type="caution">
    <text evidence="1">The sequence shown here is derived from an EMBL/GenBank/DDBJ whole genome shotgun (WGS) entry which is preliminary data.</text>
</comment>
<accession>A0A2W5Q069</accession>
<dbReference type="EMBL" id="QFPP01000265">
    <property type="protein sequence ID" value="PZQ70558.1"/>
    <property type="molecule type" value="Genomic_DNA"/>
</dbReference>